<accession>A0AAV7WZR2</accession>
<evidence type="ECO:0000313" key="3">
    <source>
        <dbReference type="Proteomes" id="UP001075354"/>
    </source>
</evidence>
<dbReference type="AlphaFoldDB" id="A0AAV7WZR2"/>
<organism evidence="2 3">
    <name type="scientific">Megalurothrips usitatus</name>
    <name type="common">bean blossom thrips</name>
    <dbReference type="NCBI Taxonomy" id="439358"/>
    <lineage>
        <taxon>Eukaryota</taxon>
        <taxon>Metazoa</taxon>
        <taxon>Ecdysozoa</taxon>
        <taxon>Arthropoda</taxon>
        <taxon>Hexapoda</taxon>
        <taxon>Insecta</taxon>
        <taxon>Pterygota</taxon>
        <taxon>Neoptera</taxon>
        <taxon>Paraneoptera</taxon>
        <taxon>Thysanoptera</taxon>
        <taxon>Terebrantia</taxon>
        <taxon>Thripoidea</taxon>
        <taxon>Thripidae</taxon>
        <taxon>Megalurothrips</taxon>
    </lineage>
</organism>
<evidence type="ECO:0000313" key="2">
    <source>
        <dbReference type="EMBL" id="KAJ1519114.1"/>
    </source>
</evidence>
<evidence type="ECO:0000256" key="1">
    <source>
        <dbReference type="SAM" id="SignalP"/>
    </source>
</evidence>
<feature type="chain" id="PRO_5043922294" evidence="1">
    <location>
        <begin position="22"/>
        <end position="97"/>
    </location>
</feature>
<feature type="signal peptide" evidence="1">
    <location>
        <begin position="1"/>
        <end position="21"/>
    </location>
</feature>
<keyword evidence="3" id="KW-1185">Reference proteome</keyword>
<name>A0AAV7WZR2_9NEOP</name>
<gene>
    <name evidence="2" type="ORF">ONE63_011355</name>
</gene>
<dbReference type="EMBL" id="JAPTSV010000786">
    <property type="protein sequence ID" value="KAJ1519114.1"/>
    <property type="molecule type" value="Genomic_DNA"/>
</dbReference>
<keyword evidence="1" id="KW-0732">Signal</keyword>
<protein>
    <submittedName>
        <fullName evidence="2">Uncharacterized protein</fullName>
    </submittedName>
</protein>
<dbReference type="Proteomes" id="UP001075354">
    <property type="component" value="Unassembled WGS sequence"/>
</dbReference>
<comment type="caution">
    <text evidence="2">The sequence shown here is derived from an EMBL/GenBank/DDBJ whole genome shotgun (WGS) entry which is preliminary data.</text>
</comment>
<proteinExistence type="predicted"/>
<sequence>MKAVFVLAVVALAALATVSEAGPAKQQKLRSLADVLREAGQETAPKVTPQSTLALEALAGKDAVRSWGCFEPGCKSQCQRYGYPGGYCSWGECMCWY</sequence>
<reference evidence="2" key="1">
    <citation type="submission" date="2022-12" db="EMBL/GenBank/DDBJ databases">
        <title>Chromosome-level genome assembly of the bean flower thrips Megalurothrips usitatus.</title>
        <authorList>
            <person name="Ma L."/>
            <person name="Liu Q."/>
            <person name="Li H."/>
            <person name="Cai W."/>
        </authorList>
    </citation>
    <scope>NUCLEOTIDE SEQUENCE</scope>
    <source>
        <strain evidence="2">Cailab_2022a</strain>
    </source>
</reference>